<dbReference type="Proteomes" id="UP000193963">
    <property type="component" value="Unassembled WGS sequence"/>
</dbReference>
<name>A0A1X6Z553_9RHOB</name>
<evidence type="ECO:0000256" key="1">
    <source>
        <dbReference type="SAM" id="MobiDB-lite"/>
    </source>
</evidence>
<gene>
    <name evidence="2" type="ORF">PSM7751_01896</name>
</gene>
<evidence type="ECO:0000313" key="2">
    <source>
        <dbReference type="EMBL" id="SLN41354.1"/>
    </source>
</evidence>
<dbReference type="EMBL" id="FWFN01000003">
    <property type="protein sequence ID" value="SLN41354.1"/>
    <property type="molecule type" value="Genomic_DNA"/>
</dbReference>
<protein>
    <submittedName>
        <fullName evidence="2">Uncharacterized protein</fullName>
    </submittedName>
</protein>
<feature type="compositionally biased region" description="Basic and acidic residues" evidence="1">
    <location>
        <begin position="33"/>
        <end position="48"/>
    </location>
</feature>
<dbReference type="AlphaFoldDB" id="A0A1X6Z553"/>
<organism evidence="2 3">
    <name type="scientific">Pseudooceanicola marinus</name>
    <dbReference type="NCBI Taxonomy" id="396013"/>
    <lineage>
        <taxon>Bacteria</taxon>
        <taxon>Pseudomonadati</taxon>
        <taxon>Pseudomonadota</taxon>
        <taxon>Alphaproteobacteria</taxon>
        <taxon>Rhodobacterales</taxon>
        <taxon>Paracoccaceae</taxon>
        <taxon>Pseudooceanicola</taxon>
    </lineage>
</organism>
<dbReference type="RefSeq" id="WP_232618156.1">
    <property type="nucleotide sequence ID" value="NZ_PGTC01000010.1"/>
</dbReference>
<accession>A0A1X6Z553</accession>
<reference evidence="2 3" key="1">
    <citation type="submission" date="2017-03" db="EMBL/GenBank/DDBJ databases">
        <authorList>
            <person name="Afonso C.L."/>
            <person name="Miller P.J."/>
            <person name="Scott M.A."/>
            <person name="Spackman E."/>
            <person name="Goraichik I."/>
            <person name="Dimitrov K.M."/>
            <person name="Suarez D.L."/>
            <person name="Swayne D.E."/>
        </authorList>
    </citation>
    <scope>NUCLEOTIDE SEQUENCE [LARGE SCALE GENOMIC DNA]</scope>
    <source>
        <strain evidence="2 3">CECT 7751</strain>
    </source>
</reference>
<sequence length="48" mass="5323">MRAQTKRWMKSVIETAKTAQVSLPYNRATRGARAAEMRSDTAKARGVA</sequence>
<keyword evidence="3" id="KW-1185">Reference proteome</keyword>
<evidence type="ECO:0000313" key="3">
    <source>
        <dbReference type="Proteomes" id="UP000193963"/>
    </source>
</evidence>
<proteinExistence type="predicted"/>
<feature type="region of interest" description="Disordered" evidence="1">
    <location>
        <begin position="29"/>
        <end position="48"/>
    </location>
</feature>